<name>A0ACC5WS56_PANGG</name>
<protein>
    <submittedName>
        <fullName evidence="1">Uncharacterized protein</fullName>
    </submittedName>
</protein>
<dbReference type="Proteomes" id="UP000829447">
    <property type="component" value="Linkage Group LG9"/>
</dbReference>
<proteinExistence type="predicted"/>
<organism evidence="1 2">
    <name type="scientific">Pangasianodon gigas</name>
    <name type="common">Mekong giant catfish</name>
    <name type="synonym">Pangasius gigas</name>
    <dbReference type="NCBI Taxonomy" id="30993"/>
    <lineage>
        <taxon>Eukaryota</taxon>
        <taxon>Metazoa</taxon>
        <taxon>Chordata</taxon>
        <taxon>Craniata</taxon>
        <taxon>Vertebrata</taxon>
        <taxon>Euteleostomi</taxon>
        <taxon>Actinopterygii</taxon>
        <taxon>Neopterygii</taxon>
        <taxon>Teleostei</taxon>
        <taxon>Ostariophysi</taxon>
        <taxon>Siluriformes</taxon>
        <taxon>Pangasiidae</taxon>
        <taxon>Pangasianodon</taxon>
    </lineage>
</organism>
<reference evidence="1 2" key="1">
    <citation type="journal article" date="2022" name="bioRxiv">
        <title>An ancient truncated duplication of the anti-Mullerian hormone receptor type 2 gene is a potential conserved master sex determinant in the Pangasiidae catfish family.</title>
        <authorList>
            <person name="Wen M."/>
            <person name="Pan Q."/>
            <person name="Jouanno E."/>
            <person name="Montfort J."/>
            <person name="Zahm M."/>
            <person name="Cabau C."/>
            <person name="Klopp C."/>
            <person name="Iampietro C."/>
            <person name="Roques C."/>
            <person name="Bouchez O."/>
            <person name="Castinel A."/>
            <person name="Donnadieu C."/>
            <person name="Parrinello H."/>
            <person name="Poncet C."/>
            <person name="Belmonte E."/>
            <person name="Gautier V."/>
            <person name="Avarre J.-C."/>
            <person name="Dugue R."/>
            <person name="Gustiano R."/>
            <person name="Ha T.T.T."/>
            <person name="Campet M."/>
            <person name="Sriphairoj K."/>
            <person name="Ribolli J."/>
            <person name="de Almeida F.L."/>
            <person name="Desvignes T."/>
            <person name="Postlethwait J.H."/>
            <person name="Bucao C.F."/>
            <person name="Robinson-Rechavi M."/>
            <person name="Bobe J."/>
            <person name="Herpin A."/>
            <person name="Guiguen Y."/>
        </authorList>
    </citation>
    <scope>NUCLEOTIDE SEQUENCE [LARGE SCALE GENOMIC DNA]</scope>
    <source>
        <strain evidence="1">YG-Dec2019</strain>
    </source>
</reference>
<dbReference type="EMBL" id="CM040462">
    <property type="protein sequence ID" value="MCI4381725.1"/>
    <property type="molecule type" value="Genomic_DNA"/>
</dbReference>
<comment type="caution">
    <text evidence="1">The sequence shown here is derived from an EMBL/GenBank/DDBJ whole genome shotgun (WGS) entry which is preliminary data.</text>
</comment>
<keyword evidence="2" id="KW-1185">Reference proteome</keyword>
<sequence length="1065" mass="121592">MDTMETELYIPPDSPRASMPDELCHPYSNFSNWKFKLFRVRSLEKAPLPSEPPLEKEAELKVGEQGDSLNVPGSIMKLCLGGKNKENVEGAGRQVDLKLQEIDTHMDHLRSLCRLCGILLRKAKGPEHEVQGDLDESSRYALRRMGCKASRWPDIILKVFKVDVSGDMESIHPPMFCHRCWTVAMRGGGICSFSRTRVPLWKPHSSHCLHCYPKRHILQRRGRKRRKPLHSLPKRAKRDTSTGGNRVWRQTTDNPPAMGLRAWVKTAAQRSLWVKNITHCQKDHLTSNLLPGDFPKDFVSAIVCQVCDHLLSDPVQSPCQHLFCRTCIQKYSRVLGPQCPACGLVFNPCDLNSPAKAFLSILHSLPLLCPREGCGELVRLDSFADHCLNHCFETDGSKEQNILEQNVDGYLPVNKGGRPRQHLLSLTRRAQKHRLRELKNQVKAFADKEEGGDVKSVCLTLFLLALRAGNEHKQADELEAMMQGRGLGLHPAVCLAIRVNTFLSCSQYHKMYRTVKATSGRQIFQPLHTLRNAEKELLPGFHQFEWQPSLKNVSNSCNVGIIDGLSGWTVSVDDVPADTITRRFRYDVALVSALKDLEEDIMEGLRERRLDDSTCTSGFTVVIKESCDGMGDVSEKHGGGPALPEKAVRFSFTVMSITIQAEGEEEAVTIFQEQKPNSELSCRPLCLMFVDESDHEMLTAILGPVVAERKAMKESRLILSIGGLQRSFRFYFRSTGYDEKMVRDMEGLEASGSTYICTLCDSTRAEASQNMVLHSITRSHDENLERYEIWRTNPFSESAEELRDRVKGVSAKPFMETQPTLDALHCDIGNATEFYKIFQDEIAEVYLKNNPTREERRRWRSALDKQLRKKLKLKPVMRMNGNYARRLMTREAVEVMCELVPSEERREALKELMELYLQMKPVWRSTCPARDCPDQLCRYSFNSQRFAELLSTTFKYRYDGKITNYFHKTLAHVPEIVERDGSIGAWASEGNESGNKLFRRFRKMNARQSKTFELEDILKHHWLYTSKYLQKFMEAHRNSAKALQATINPEECPDDFDISLDITDF</sequence>
<accession>A0ACC5WS56</accession>
<evidence type="ECO:0000313" key="2">
    <source>
        <dbReference type="Proteomes" id="UP000829447"/>
    </source>
</evidence>
<evidence type="ECO:0000313" key="1">
    <source>
        <dbReference type="EMBL" id="MCI4381725.1"/>
    </source>
</evidence>
<gene>
    <name evidence="1" type="ORF">PGIGA_G00255330</name>
</gene>